<proteinExistence type="inferred from homology"/>
<dbReference type="SUPFAM" id="SSF56935">
    <property type="entry name" value="Porins"/>
    <property type="match status" value="1"/>
</dbReference>
<sequence>MATKSRSLRAGTIAENGSAHLAPGREMENSMKKLCAGNAGVSRNLLCSVAAAALFMPGLAFAQDEADAGQDVYPEAGGEEAAQGNRIVVTATKREATLQEIPVAVSVTGAETLERDQIRDIRDLQTVVPSLTVGQRQSSANTGFFIRGFGNGANNAGIEPSVGVFIDGVYRSRTASSISDLPNVQRIEVLRGPQSTLFGKNASAGVVSVVTQEPQFDFGGSAELTYGNYDNIVARAYVTGPLEDSVAVSIATGLASRDGFFDDLNTGNSANNRDRWFVRGQALIDNGSNLSLRIIADYDSIDEICCGAVNAQSGPPVLAILGAGGQVTDPNNPFADIVVNNFDSTNDIENHGISGQLDYDFGEFTFTSITSSRTTEAVTFQDSDFSSADLIYPNSQDLRIDTFTQEFRLAGSIGDRVDLLLGVFYINEDVDQSNQLLYGADFRNYADLLIQSATDGAFTVSSLEQVFSASYGENFIDTFFLEGQGFTEAYTLDSEAYSIYGQVDFEIFDGLVLTLGGNYTDDSKTFTQEAVSTAVFSSIDFDSPQLAPFRGQVLTQGAIAATVGAQLNLGRSATAAEVQAFATDPATAPFFPTIQAGAQAFAAANVNNPDANPLNPLRALQFLPQFVNLPNSVEDGKVGDDNFSYTVRLAYDVTRDVNIYASYATGFKASSINLSRDSRPALADQAAIVAAGLDQPNQTYGSRFAGPEESEVIEVGVKANFDLASINLTVFDQKIKGFQSNIFTGSGFVLANAGSQSTFGVELESQIFLTPAFTINAAVNYLDPKFDSFVQSAQGDISGSTPAGIPEWTVIAGAQYEADVGGGLLVPRINYRWSSEYQLVEGLPNFAVRAPDGTIVDGQPAIDAGLPFTGRQNNLTASLTYECDCGFQLSVWGRNILDDRYFGTVFDSPAQPGNVSGYPNDPATYGVTGRFRW</sequence>
<keyword evidence="5 11" id="KW-0812">Transmembrane</keyword>
<evidence type="ECO:0000256" key="10">
    <source>
        <dbReference type="ARBA" id="ARBA00023237"/>
    </source>
</evidence>
<evidence type="ECO:0000256" key="2">
    <source>
        <dbReference type="ARBA" id="ARBA00022448"/>
    </source>
</evidence>
<name>A0A0H4W1M0_9SPHN</name>
<keyword evidence="9 11" id="KW-0472">Membrane</keyword>
<dbReference type="Pfam" id="PF00593">
    <property type="entry name" value="TonB_dep_Rec_b-barrel"/>
    <property type="match status" value="1"/>
</dbReference>
<gene>
    <name evidence="15" type="ORF">CP97_11920</name>
</gene>
<evidence type="ECO:0000256" key="1">
    <source>
        <dbReference type="ARBA" id="ARBA00004571"/>
    </source>
</evidence>
<evidence type="ECO:0000256" key="5">
    <source>
        <dbReference type="ARBA" id="ARBA00022692"/>
    </source>
</evidence>
<dbReference type="GO" id="GO:0009279">
    <property type="term" value="C:cell outer membrane"/>
    <property type="evidence" value="ECO:0007669"/>
    <property type="project" value="UniProtKB-SubCell"/>
</dbReference>
<evidence type="ECO:0000256" key="8">
    <source>
        <dbReference type="ARBA" id="ARBA00023077"/>
    </source>
</evidence>
<accession>A0A0H4W1M0</accession>
<dbReference type="RefSeq" id="WP_149036467.1">
    <property type="nucleotide sequence ID" value="NZ_CP011310.1"/>
</dbReference>
<dbReference type="PANTHER" id="PTHR32552:SF81">
    <property type="entry name" value="TONB-DEPENDENT OUTER MEMBRANE RECEPTOR"/>
    <property type="match status" value="1"/>
</dbReference>
<dbReference type="Pfam" id="PF07715">
    <property type="entry name" value="Plug"/>
    <property type="match status" value="1"/>
</dbReference>
<reference evidence="15 16" key="1">
    <citation type="journal article" date="2015" name="Int. J. Syst. Evol. Microbiol.">
        <title>Erythrobacter atlanticus sp. nov., a bacterium from ocean sediment able to degrade polycyclic aromatic hydrocarbons.</title>
        <authorList>
            <person name="Zhuang L."/>
            <person name="Liu Y."/>
            <person name="Wang L."/>
            <person name="Wang W."/>
            <person name="Shao Z."/>
        </authorList>
    </citation>
    <scope>NUCLEOTIDE SEQUENCE [LARGE SCALE GENOMIC DNA]</scope>
    <source>
        <strain evidence="16">s21-N3</strain>
    </source>
</reference>
<keyword evidence="6" id="KW-0408">Iron</keyword>
<protein>
    <submittedName>
        <fullName evidence="15">Outer membrane cobalamin receptor protein</fullName>
    </submittedName>
</protein>
<evidence type="ECO:0000256" key="7">
    <source>
        <dbReference type="ARBA" id="ARBA00023065"/>
    </source>
</evidence>
<dbReference type="InterPro" id="IPR000531">
    <property type="entry name" value="Beta-barrel_TonB"/>
</dbReference>
<keyword evidence="4" id="KW-0410">Iron transport</keyword>
<comment type="subcellular location">
    <subcellularLocation>
        <location evidence="1 11">Cell outer membrane</location>
        <topology evidence="1 11">Multi-pass membrane protein</topology>
    </subcellularLocation>
</comment>
<evidence type="ECO:0000313" key="16">
    <source>
        <dbReference type="Proteomes" id="UP000059113"/>
    </source>
</evidence>
<keyword evidence="16" id="KW-1185">Reference proteome</keyword>
<dbReference type="KEGG" id="ery:CP97_11920"/>
<dbReference type="Gene3D" id="2.40.170.20">
    <property type="entry name" value="TonB-dependent receptor, beta-barrel domain"/>
    <property type="match status" value="2"/>
</dbReference>
<reference evidence="16" key="2">
    <citation type="submission" date="2015-04" db="EMBL/GenBank/DDBJ databases">
        <title>The complete genome sequence of Erythrobacter sp. s21-N3.</title>
        <authorList>
            <person name="Zhuang L."/>
            <person name="Liu Y."/>
            <person name="Shao Z."/>
        </authorList>
    </citation>
    <scope>NUCLEOTIDE SEQUENCE [LARGE SCALE GENOMIC DNA]</scope>
    <source>
        <strain evidence="16">s21-N3</strain>
    </source>
</reference>
<evidence type="ECO:0000259" key="13">
    <source>
        <dbReference type="Pfam" id="PF00593"/>
    </source>
</evidence>
<keyword evidence="15" id="KW-0675">Receptor</keyword>
<keyword evidence="8 12" id="KW-0798">TonB box</keyword>
<keyword evidence="3 11" id="KW-1134">Transmembrane beta strand</keyword>
<evidence type="ECO:0000256" key="6">
    <source>
        <dbReference type="ARBA" id="ARBA00023004"/>
    </source>
</evidence>
<keyword evidence="7" id="KW-0406">Ion transport</keyword>
<evidence type="ECO:0000259" key="14">
    <source>
        <dbReference type="Pfam" id="PF07715"/>
    </source>
</evidence>
<evidence type="ECO:0000256" key="11">
    <source>
        <dbReference type="PROSITE-ProRule" id="PRU01360"/>
    </source>
</evidence>
<dbReference type="EMBL" id="CP011310">
    <property type="protein sequence ID" value="AKQ43418.2"/>
    <property type="molecule type" value="Genomic_DNA"/>
</dbReference>
<dbReference type="PANTHER" id="PTHR32552">
    <property type="entry name" value="FERRICHROME IRON RECEPTOR-RELATED"/>
    <property type="match status" value="1"/>
</dbReference>
<dbReference type="STRING" id="1648404.CP97_11920"/>
<dbReference type="OrthoDB" id="9760333at2"/>
<comment type="similarity">
    <text evidence="11 12">Belongs to the TonB-dependent receptor family.</text>
</comment>
<dbReference type="InterPro" id="IPR012910">
    <property type="entry name" value="Plug_dom"/>
</dbReference>
<dbReference type="AlphaFoldDB" id="A0A0H4W1M0"/>
<dbReference type="InterPro" id="IPR039426">
    <property type="entry name" value="TonB-dep_rcpt-like"/>
</dbReference>
<evidence type="ECO:0000256" key="9">
    <source>
        <dbReference type="ARBA" id="ARBA00023136"/>
    </source>
</evidence>
<dbReference type="Proteomes" id="UP000059113">
    <property type="component" value="Chromosome"/>
</dbReference>
<dbReference type="InterPro" id="IPR036942">
    <property type="entry name" value="Beta-barrel_TonB_sf"/>
</dbReference>
<keyword evidence="10 11" id="KW-0998">Cell outer membrane</keyword>
<evidence type="ECO:0000256" key="4">
    <source>
        <dbReference type="ARBA" id="ARBA00022496"/>
    </source>
</evidence>
<evidence type="ECO:0000256" key="12">
    <source>
        <dbReference type="RuleBase" id="RU003357"/>
    </source>
</evidence>
<dbReference type="PROSITE" id="PS52016">
    <property type="entry name" value="TONB_DEPENDENT_REC_3"/>
    <property type="match status" value="1"/>
</dbReference>
<feature type="domain" description="TonB-dependent receptor plug" evidence="14">
    <location>
        <begin position="98"/>
        <end position="206"/>
    </location>
</feature>
<keyword evidence="2 11" id="KW-0813">Transport</keyword>
<evidence type="ECO:0000256" key="3">
    <source>
        <dbReference type="ARBA" id="ARBA00022452"/>
    </source>
</evidence>
<organism evidence="15 16">
    <name type="scientific">Aurantiacibacter atlanticus</name>
    <dbReference type="NCBI Taxonomy" id="1648404"/>
    <lineage>
        <taxon>Bacteria</taxon>
        <taxon>Pseudomonadati</taxon>
        <taxon>Pseudomonadota</taxon>
        <taxon>Alphaproteobacteria</taxon>
        <taxon>Sphingomonadales</taxon>
        <taxon>Erythrobacteraceae</taxon>
        <taxon>Aurantiacibacter</taxon>
    </lineage>
</organism>
<feature type="domain" description="TonB-dependent receptor-like beta-barrel" evidence="13">
    <location>
        <begin position="330"/>
        <end position="895"/>
    </location>
</feature>
<evidence type="ECO:0000313" key="15">
    <source>
        <dbReference type="EMBL" id="AKQ43418.2"/>
    </source>
</evidence>
<dbReference type="GO" id="GO:0006826">
    <property type="term" value="P:iron ion transport"/>
    <property type="evidence" value="ECO:0007669"/>
    <property type="project" value="UniProtKB-KW"/>
</dbReference>